<evidence type="ECO:0000256" key="1">
    <source>
        <dbReference type="SAM" id="Phobius"/>
    </source>
</evidence>
<reference evidence="3" key="1">
    <citation type="submission" date="2022-10" db="EMBL/GenBank/DDBJ databases">
        <title>Streptomyces beihaiensis sp. nov., a chitin degrading actinobacterium, isolated from shrimp pond soil.</title>
        <authorList>
            <person name="Xie J."/>
            <person name="Shen N."/>
        </authorList>
    </citation>
    <scope>NUCLEOTIDE SEQUENCE</scope>
    <source>
        <strain evidence="3">GXMU-J5</strain>
    </source>
</reference>
<protein>
    <submittedName>
        <fullName evidence="3">DUF4129 domain-containing protein</fullName>
    </submittedName>
</protein>
<keyword evidence="1" id="KW-0472">Membrane</keyword>
<dbReference type="RefSeq" id="WP_266600617.1">
    <property type="nucleotide sequence ID" value="NZ_JAPHNL010000186.1"/>
</dbReference>
<name>A0ABT3TX05_9ACTN</name>
<organism evidence="3 4">
    <name type="scientific">Streptomyces beihaiensis</name>
    <dbReference type="NCBI Taxonomy" id="2984495"/>
    <lineage>
        <taxon>Bacteria</taxon>
        <taxon>Bacillati</taxon>
        <taxon>Actinomycetota</taxon>
        <taxon>Actinomycetes</taxon>
        <taxon>Kitasatosporales</taxon>
        <taxon>Streptomycetaceae</taxon>
        <taxon>Streptomyces</taxon>
    </lineage>
</organism>
<keyword evidence="4" id="KW-1185">Reference proteome</keyword>
<feature type="domain" description="Protein-glutamine gamma-glutamyltransferase-like C-terminal" evidence="2">
    <location>
        <begin position="64"/>
        <end position="131"/>
    </location>
</feature>
<dbReference type="InterPro" id="IPR025403">
    <property type="entry name" value="TgpA-like_C"/>
</dbReference>
<dbReference type="PANTHER" id="PTHR42736">
    <property type="entry name" value="PROTEIN-GLUTAMINE GAMMA-GLUTAMYLTRANSFERASE"/>
    <property type="match status" value="1"/>
</dbReference>
<feature type="transmembrane region" description="Helical" evidence="1">
    <location>
        <begin position="16"/>
        <end position="35"/>
    </location>
</feature>
<gene>
    <name evidence="3" type="ORF">OFY01_16525</name>
</gene>
<keyword evidence="1" id="KW-1133">Transmembrane helix</keyword>
<dbReference type="Proteomes" id="UP001163064">
    <property type="component" value="Unassembled WGS sequence"/>
</dbReference>
<proteinExistence type="predicted"/>
<dbReference type="PANTHER" id="PTHR42736:SF1">
    <property type="entry name" value="PROTEIN-GLUTAMINE GAMMA-GLUTAMYLTRANSFERASE"/>
    <property type="match status" value="1"/>
</dbReference>
<comment type="caution">
    <text evidence="3">The sequence shown here is derived from an EMBL/GenBank/DDBJ whole genome shotgun (WGS) entry which is preliminary data.</text>
</comment>
<evidence type="ECO:0000259" key="2">
    <source>
        <dbReference type="Pfam" id="PF13559"/>
    </source>
</evidence>
<accession>A0ABT3TX05</accession>
<evidence type="ECO:0000313" key="4">
    <source>
        <dbReference type="Proteomes" id="UP001163064"/>
    </source>
</evidence>
<dbReference type="Pfam" id="PF13559">
    <property type="entry name" value="DUF4129"/>
    <property type="match status" value="1"/>
</dbReference>
<dbReference type="EMBL" id="JAPHNL010000186">
    <property type="protein sequence ID" value="MCX3061335.1"/>
    <property type="molecule type" value="Genomic_DNA"/>
</dbReference>
<dbReference type="InterPro" id="IPR052901">
    <property type="entry name" value="Bact_TGase-like"/>
</dbReference>
<evidence type="ECO:0000313" key="3">
    <source>
        <dbReference type="EMBL" id="MCX3061335.1"/>
    </source>
</evidence>
<feature type="non-terminal residue" evidence="3">
    <location>
        <position position="1"/>
    </location>
</feature>
<sequence length="190" mass="20091">AAAGGGTGGGPPTGTLALLALAALLVVVVPLLPMLGRRRVRAVRLAPGGRTDSDAAAARTLAVWREVIDTAWDHGIAPDDSLTPRKAAARIARLGRLDPVTAEAVHRVAAAVEQVLYAPRPRPVSGLGEDVRRLRAGLYATADRSGRLRATFAPRSTVRVVWVLSERRDALARRVRGRWSAVRRPSGQGG</sequence>
<keyword evidence="1" id="KW-0812">Transmembrane</keyword>